<organism evidence="1">
    <name type="scientific">marine sediment metagenome</name>
    <dbReference type="NCBI Taxonomy" id="412755"/>
    <lineage>
        <taxon>unclassified sequences</taxon>
        <taxon>metagenomes</taxon>
        <taxon>ecological metagenomes</taxon>
    </lineage>
</organism>
<dbReference type="EMBL" id="BART01023777">
    <property type="protein sequence ID" value="GAG96619.1"/>
    <property type="molecule type" value="Genomic_DNA"/>
</dbReference>
<accession>X1BL47</accession>
<comment type="caution">
    <text evidence="1">The sequence shown here is derived from an EMBL/GenBank/DDBJ whole genome shotgun (WGS) entry which is preliminary data.</text>
</comment>
<name>X1BL47_9ZZZZ</name>
<protein>
    <submittedName>
        <fullName evidence="1">Uncharacterized protein</fullName>
    </submittedName>
</protein>
<evidence type="ECO:0000313" key="1">
    <source>
        <dbReference type="EMBL" id="GAG96619.1"/>
    </source>
</evidence>
<gene>
    <name evidence="1" type="ORF">S01H4_43152</name>
</gene>
<reference evidence="1" key="1">
    <citation type="journal article" date="2014" name="Front. Microbiol.">
        <title>High frequency of phylogenetically diverse reductive dehalogenase-homologous genes in deep subseafloor sedimentary metagenomes.</title>
        <authorList>
            <person name="Kawai M."/>
            <person name="Futagami T."/>
            <person name="Toyoda A."/>
            <person name="Takaki Y."/>
            <person name="Nishi S."/>
            <person name="Hori S."/>
            <person name="Arai W."/>
            <person name="Tsubouchi T."/>
            <person name="Morono Y."/>
            <person name="Uchiyama I."/>
            <person name="Ito T."/>
            <person name="Fujiyama A."/>
            <person name="Inagaki F."/>
            <person name="Takami H."/>
        </authorList>
    </citation>
    <scope>NUCLEOTIDE SEQUENCE</scope>
    <source>
        <strain evidence="1">Expedition CK06-06</strain>
    </source>
</reference>
<proteinExistence type="predicted"/>
<feature type="non-terminal residue" evidence="1">
    <location>
        <position position="62"/>
    </location>
</feature>
<sequence>MKTINKLKNLLFIFLLFGTASVIAQDADYNYTFEGQVKWMLLTDTGTLLASTGEALVGIKPN</sequence>
<dbReference type="AlphaFoldDB" id="X1BL47"/>